<dbReference type="EMBL" id="SEKV01001210">
    <property type="protein sequence ID" value="TFY51349.1"/>
    <property type="molecule type" value="Genomic_DNA"/>
</dbReference>
<name>A0A4Y9XS43_9APHY</name>
<feature type="compositionally biased region" description="Low complexity" evidence="1">
    <location>
        <begin position="185"/>
        <end position="210"/>
    </location>
</feature>
<feature type="region of interest" description="Disordered" evidence="1">
    <location>
        <begin position="1"/>
        <end position="45"/>
    </location>
</feature>
<feature type="compositionally biased region" description="Low complexity" evidence="1">
    <location>
        <begin position="1"/>
        <end position="13"/>
    </location>
</feature>
<feature type="region of interest" description="Disordered" evidence="1">
    <location>
        <begin position="185"/>
        <end position="211"/>
    </location>
</feature>
<gene>
    <name evidence="2" type="ORF">EVJ58_g10616</name>
</gene>
<dbReference type="STRING" id="34475.A0A4Y9XS43"/>
<evidence type="ECO:0000313" key="2">
    <source>
        <dbReference type="EMBL" id="TFY51349.1"/>
    </source>
</evidence>
<reference evidence="2 3" key="1">
    <citation type="submission" date="2019-01" db="EMBL/GenBank/DDBJ databases">
        <title>Genome sequencing of the rare red list fungi Fomitopsis rosea.</title>
        <authorList>
            <person name="Buettner E."/>
            <person name="Kellner H."/>
        </authorList>
    </citation>
    <scope>NUCLEOTIDE SEQUENCE [LARGE SCALE GENOMIC DNA]</scope>
    <source>
        <strain evidence="2 3">DSM 105464</strain>
    </source>
</reference>
<comment type="caution">
    <text evidence="2">The sequence shown here is derived from an EMBL/GenBank/DDBJ whole genome shotgun (WGS) entry which is preliminary data.</text>
</comment>
<dbReference type="Proteomes" id="UP000298390">
    <property type="component" value="Unassembled WGS sequence"/>
</dbReference>
<proteinExistence type="predicted"/>
<organism evidence="2 3">
    <name type="scientific">Rhodofomes roseus</name>
    <dbReference type="NCBI Taxonomy" id="34475"/>
    <lineage>
        <taxon>Eukaryota</taxon>
        <taxon>Fungi</taxon>
        <taxon>Dikarya</taxon>
        <taxon>Basidiomycota</taxon>
        <taxon>Agaricomycotina</taxon>
        <taxon>Agaricomycetes</taxon>
        <taxon>Polyporales</taxon>
        <taxon>Rhodofomes</taxon>
    </lineage>
</organism>
<accession>A0A4Y9XS43</accession>
<dbReference type="AlphaFoldDB" id="A0A4Y9XS43"/>
<evidence type="ECO:0000256" key="1">
    <source>
        <dbReference type="SAM" id="MobiDB-lite"/>
    </source>
</evidence>
<evidence type="ECO:0000313" key="3">
    <source>
        <dbReference type="Proteomes" id="UP000298390"/>
    </source>
</evidence>
<sequence>MTTAAAVLGGLALPSTDPRHAQDAHRRRPDLSSHSQAARKSPAPGTVTLTADQYAYLISLIHVHPAPSSPFIARSQSSPSRTPAAPIPSQARVLLDQFPHVEPDILLAIARHTLDPLELYKLDEHYRSSANTPPPADLSHPLSASTTVTTREFITRYYPSFSALVSPLSTYFRILLALASAAPAPSTPSSPASPHSPSSPPSSSHTPSTPGRADVLAIATASTQYLARLVALSEEHHWAVILPYHIAFHRARIEEMKRGDYSGWARVDVELLVRLIEEREREADERDAHARRRSRSR</sequence>
<protein>
    <submittedName>
        <fullName evidence="2">Uncharacterized protein</fullName>
    </submittedName>
</protein>